<feature type="domain" description="GHMP kinase C-terminal" evidence="14">
    <location>
        <begin position="201"/>
        <end position="272"/>
    </location>
</feature>
<dbReference type="PANTHER" id="PTHR20861:SF1">
    <property type="entry name" value="HOMOSERINE KINASE"/>
    <property type="match status" value="1"/>
</dbReference>
<sequence>MKILSPATSANLGPGFDSLGLAIKLYNEITITEQSFSQISISGEGENNPSLKKNNSFVNIFNSTLSELGLKGKNFRFDFKNAIPLSRGLGSSSAIIISAIFAAYKIAGFSLSKNKLVDLGLAYEPHPDNIAPCAHGGFCVSILKGNSVITKKATLSEDLRAVVVVPPIKISTAASRSALQASYSRSDCVSNLSHASLMSAAFVSGDYELLRSCGVDKMHEDARMKAVPELFKIREIAYQNGALLSTLSGSGSSFFNLVYKNDAKKLKNLLASEFSSFSVNAYELDNDGVQII</sequence>
<dbReference type="SUPFAM" id="SSF55060">
    <property type="entry name" value="GHMP Kinase, C-terminal domain"/>
    <property type="match status" value="1"/>
</dbReference>
<name>A0ABT8T790_9BACT</name>
<keyword evidence="5 12" id="KW-0028">Amino-acid biosynthesis</keyword>
<dbReference type="PANTHER" id="PTHR20861">
    <property type="entry name" value="HOMOSERINE/4-DIPHOSPHOCYTIDYL-2-C-METHYL-D-ERYTHRITOL KINASE"/>
    <property type="match status" value="1"/>
</dbReference>
<feature type="domain" description="GHMP kinase N-terminal" evidence="13">
    <location>
        <begin position="60"/>
        <end position="137"/>
    </location>
</feature>
<evidence type="ECO:0000256" key="12">
    <source>
        <dbReference type="HAMAP-Rule" id="MF_00384"/>
    </source>
</evidence>
<evidence type="ECO:0000256" key="2">
    <source>
        <dbReference type="ARBA" id="ARBA00007370"/>
    </source>
</evidence>
<comment type="function">
    <text evidence="12">Catalyzes the ATP-dependent phosphorylation of L-homoserine to L-homoserine phosphate.</text>
</comment>
<dbReference type="InterPro" id="IPR006203">
    <property type="entry name" value="GHMP_knse_ATP-bd_CS"/>
</dbReference>
<evidence type="ECO:0000256" key="4">
    <source>
        <dbReference type="ARBA" id="ARBA00017858"/>
    </source>
</evidence>
<keyword evidence="6 12" id="KW-0808">Transferase</keyword>
<evidence type="ECO:0000256" key="7">
    <source>
        <dbReference type="ARBA" id="ARBA00022697"/>
    </source>
</evidence>
<evidence type="ECO:0000256" key="3">
    <source>
        <dbReference type="ARBA" id="ARBA00012078"/>
    </source>
</evidence>
<dbReference type="InterPro" id="IPR020568">
    <property type="entry name" value="Ribosomal_Su5_D2-typ_SF"/>
</dbReference>
<dbReference type="NCBIfam" id="TIGR00191">
    <property type="entry name" value="thrB"/>
    <property type="match status" value="1"/>
</dbReference>
<dbReference type="HAMAP" id="MF_00384">
    <property type="entry name" value="Homoser_kinase"/>
    <property type="match status" value="1"/>
</dbReference>
<dbReference type="Proteomes" id="UP001171111">
    <property type="component" value="Unassembled WGS sequence"/>
</dbReference>
<dbReference type="InterPro" id="IPR006204">
    <property type="entry name" value="GHMP_kinase_N_dom"/>
</dbReference>
<comment type="similarity">
    <text evidence="2 12">Belongs to the GHMP kinase family. Homoserine kinase subfamily.</text>
</comment>
<reference evidence="15 16" key="1">
    <citation type="submission" date="2023-06" db="EMBL/GenBank/DDBJ databases">
        <title>Campylobacter magnum sp. nov., isolated from cecal contents of domestic pigs (Sus scrofa domesticus).</title>
        <authorList>
            <person name="Papic B."/>
            <person name="Gruntar I."/>
        </authorList>
    </citation>
    <scope>NUCLEOTIDE SEQUENCE [LARGE SCALE GENOMIC DNA]</scope>
    <source>
        <strain evidence="16">34484-21</strain>
    </source>
</reference>
<dbReference type="SUPFAM" id="SSF54211">
    <property type="entry name" value="Ribosomal protein S5 domain 2-like"/>
    <property type="match status" value="1"/>
</dbReference>
<evidence type="ECO:0000256" key="1">
    <source>
        <dbReference type="ARBA" id="ARBA00005015"/>
    </source>
</evidence>
<dbReference type="Gene3D" id="3.30.70.890">
    <property type="entry name" value="GHMP kinase, C-terminal domain"/>
    <property type="match status" value="1"/>
</dbReference>
<keyword evidence="16" id="KW-1185">Reference proteome</keyword>
<evidence type="ECO:0000313" key="16">
    <source>
        <dbReference type="Proteomes" id="UP001171111"/>
    </source>
</evidence>
<dbReference type="RefSeq" id="WP_302244403.1">
    <property type="nucleotide sequence ID" value="NZ_JAULJQ010000006.1"/>
</dbReference>
<dbReference type="GO" id="GO:0004413">
    <property type="term" value="F:homoserine kinase activity"/>
    <property type="evidence" value="ECO:0007669"/>
    <property type="project" value="UniProtKB-EC"/>
</dbReference>
<dbReference type="Gene3D" id="3.30.230.10">
    <property type="match status" value="1"/>
</dbReference>
<dbReference type="InterPro" id="IPR036554">
    <property type="entry name" value="GHMP_kinase_C_sf"/>
</dbReference>
<evidence type="ECO:0000256" key="9">
    <source>
        <dbReference type="ARBA" id="ARBA00022777"/>
    </source>
</evidence>
<evidence type="ECO:0000259" key="13">
    <source>
        <dbReference type="Pfam" id="PF00288"/>
    </source>
</evidence>
<evidence type="ECO:0000256" key="10">
    <source>
        <dbReference type="ARBA" id="ARBA00022840"/>
    </source>
</evidence>
<dbReference type="InterPro" id="IPR013750">
    <property type="entry name" value="GHMP_kinase_C_dom"/>
</dbReference>
<keyword evidence="10 12" id="KW-0067">ATP-binding</keyword>
<proteinExistence type="inferred from homology"/>
<dbReference type="InterPro" id="IPR000870">
    <property type="entry name" value="Homoserine_kinase"/>
</dbReference>
<gene>
    <name evidence="12 15" type="primary">thrB</name>
    <name evidence="15" type="ORF">Q2362_05575</name>
</gene>
<comment type="catalytic activity">
    <reaction evidence="11 12">
        <text>L-homoserine + ATP = O-phospho-L-homoserine + ADP + H(+)</text>
        <dbReference type="Rhea" id="RHEA:13985"/>
        <dbReference type="ChEBI" id="CHEBI:15378"/>
        <dbReference type="ChEBI" id="CHEBI:30616"/>
        <dbReference type="ChEBI" id="CHEBI:57476"/>
        <dbReference type="ChEBI" id="CHEBI:57590"/>
        <dbReference type="ChEBI" id="CHEBI:456216"/>
        <dbReference type="EC" id="2.7.1.39"/>
    </reaction>
</comment>
<dbReference type="Pfam" id="PF08544">
    <property type="entry name" value="GHMP_kinases_C"/>
    <property type="match status" value="1"/>
</dbReference>
<comment type="subcellular location">
    <subcellularLocation>
        <location evidence="12">Cytoplasm</location>
    </subcellularLocation>
</comment>
<accession>A0ABT8T790</accession>
<dbReference type="EMBL" id="JAULJQ010000006">
    <property type="protein sequence ID" value="MDO2409567.1"/>
    <property type="molecule type" value="Genomic_DNA"/>
</dbReference>
<evidence type="ECO:0000256" key="6">
    <source>
        <dbReference type="ARBA" id="ARBA00022679"/>
    </source>
</evidence>
<keyword evidence="7 12" id="KW-0791">Threonine biosynthesis</keyword>
<evidence type="ECO:0000256" key="5">
    <source>
        <dbReference type="ARBA" id="ARBA00022605"/>
    </source>
</evidence>
<dbReference type="EC" id="2.7.1.39" evidence="3 12"/>
<feature type="binding site" evidence="12">
    <location>
        <begin position="84"/>
        <end position="94"/>
    </location>
    <ligand>
        <name>ATP</name>
        <dbReference type="ChEBI" id="CHEBI:30616"/>
    </ligand>
</feature>
<dbReference type="PROSITE" id="PS00627">
    <property type="entry name" value="GHMP_KINASES_ATP"/>
    <property type="match status" value="1"/>
</dbReference>
<dbReference type="PRINTS" id="PR00958">
    <property type="entry name" value="HOMSERKINASE"/>
</dbReference>
<comment type="pathway">
    <text evidence="1 12">Amino-acid biosynthesis; L-threonine biosynthesis; L-threonine from L-aspartate: step 4/5.</text>
</comment>
<evidence type="ECO:0000313" key="15">
    <source>
        <dbReference type="EMBL" id="MDO2409567.1"/>
    </source>
</evidence>
<comment type="caution">
    <text evidence="15">The sequence shown here is derived from an EMBL/GenBank/DDBJ whole genome shotgun (WGS) entry which is preliminary data.</text>
</comment>
<dbReference type="Pfam" id="PF00288">
    <property type="entry name" value="GHMP_kinases_N"/>
    <property type="match status" value="1"/>
</dbReference>
<evidence type="ECO:0000259" key="14">
    <source>
        <dbReference type="Pfam" id="PF08544"/>
    </source>
</evidence>
<keyword evidence="9 12" id="KW-0418">Kinase</keyword>
<keyword evidence="8 12" id="KW-0547">Nucleotide-binding</keyword>
<keyword evidence="12" id="KW-0963">Cytoplasm</keyword>
<dbReference type="PIRSF" id="PIRSF000676">
    <property type="entry name" value="Homoser_kin"/>
    <property type="match status" value="1"/>
</dbReference>
<evidence type="ECO:0000256" key="8">
    <source>
        <dbReference type="ARBA" id="ARBA00022741"/>
    </source>
</evidence>
<protein>
    <recommendedName>
        <fullName evidence="4 12">Homoserine kinase</fullName>
        <shortName evidence="12">HK</shortName>
        <shortName evidence="12">HSK</shortName>
        <ecNumber evidence="3 12">2.7.1.39</ecNumber>
    </recommendedName>
</protein>
<dbReference type="InterPro" id="IPR014721">
    <property type="entry name" value="Ribsml_uS5_D2-typ_fold_subgr"/>
</dbReference>
<evidence type="ECO:0000256" key="11">
    <source>
        <dbReference type="ARBA" id="ARBA00049375"/>
    </source>
</evidence>
<organism evidence="15 16">
    <name type="scientific">Campylobacter magnus</name>
    <dbReference type="NCBI Taxonomy" id="3026462"/>
    <lineage>
        <taxon>Bacteria</taxon>
        <taxon>Pseudomonadati</taxon>
        <taxon>Campylobacterota</taxon>
        <taxon>Epsilonproteobacteria</taxon>
        <taxon>Campylobacterales</taxon>
        <taxon>Campylobacteraceae</taxon>
        <taxon>Campylobacter</taxon>
    </lineage>
</organism>